<sequence>MASLEGFLPFAKRRLPALRMACREEGLDEKGRRDELLVRLAANSNNNNNNKNNNNNSSYPELVVTPLAEIFKADVSIAQQLDSYKLFLQSVPKQVDRQAGLYGSIGADGQLVLQFWYWKPRTSAESQSKSSDKTGGEPPAKRARTSTVSEGDLFVKTLTGKTITLPYNRSYTIYQVKEWIQAKEGIPPDQQRLIFAGEQLDDDYTLSDYNIQNGFLLHLVLRLRGGMFHFTSGRTDFDPLTYQEGHDSFEVTVFFNGRQHSLRVKPTARLDKLQAALLSQVGSFVPSSMSVHEVCGFFAANGLAMYEAQLRQEQVDGQVLMDLDEEGCLELGIKALHRKKLLRLAEQLKSRSR</sequence>
<dbReference type="EMBL" id="CAJNNV010011697">
    <property type="protein sequence ID" value="CAE8600012.1"/>
    <property type="molecule type" value="Genomic_DNA"/>
</dbReference>
<dbReference type="SMART" id="SM00213">
    <property type="entry name" value="UBQ"/>
    <property type="match status" value="1"/>
</dbReference>
<dbReference type="PROSITE" id="PS50053">
    <property type="entry name" value="UBIQUITIN_2"/>
    <property type="match status" value="1"/>
</dbReference>
<dbReference type="InterPro" id="IPR001660">
    <property type="entry name" value="SAM"/>
</dbReference>
<dbReference type="AlphaFoldDB" id="A0A813EI61"/>
<evidence type="ECO:0000313" key="6">
    <source>
        <dbReference type="Proteomes" id="UP000654075"/>
    </source>
</evidence>
<dbReference type="Proteomes" id="UP000654075">
    <property type="component" value="Unassembled WGS sequence"/>
</dbReference>
<dbReference type="InterPro" id="IPR029071">
    <property type="entry name" value="Ubiquitin-like_domsf"/>
</dbReference>
<name>A0A813EI61_POLGL</name>
<dbReference type="FunFam" id="3.10.20.90:FF:000160">
    <property type="entry name" value="Polyubiquitin-C"/>
    <property type="match status" value="1"/>
</dbReference>
<dbReference type="PROSITE" id="PS50800">
    <property type="entry name" value="SAP"/>
    <property type="match status" value="1"/>
</dbReference>
<dbReference type="EMBL" id="CAJNNW010010477">
    <property type="protein sequence ID" value="CAE8652139.1"/>
    <property type="molecule type" value="Genomic_DNA"/>
</dbReference>
<evidence type="ECO:0000256" key="1">
    <source>
        <dbReference type="SAM" id="MobiDB-lite"/>
    </source>
</evidence>
<dbReference type="InterPro" id="IPR019956">
    <property type="entry name" value="Ubiquitin_dom"/>
</dbReference>
<dbReference type="PANTHER" id="PTHR10666">
    <property type="entry name" value="UBIQUITIN"/>
    <property type="match status" value="1"/>
</dbReference>
<dbReference type="PRINTS" id="PR00348">
    <property type="entry name" value="UBIQUITIN"/>
</dbReference>
<dbReference type="SUPFAM" id="SSF47769">
    <property type="entry name" value="SAM/Pointed domain"/>
    <property type="match status" value="1"/>
</dbReference>
<dbReference type="InterPro" id="IPR000626">
    <property type="entry name" value="Ubiquitin-like_dom"/>
</dbReference>
<dbReference type="InterPro" id="IPR013761">
    <property type="entry name" value="SAM/pointed_sf"/>
</dbReference>
<evidence type="ECO:0000313" key="5">
    <source>
        <dbReference type="EMBL" id="CAE8652139.1"/>
    </source>
</evidence>
<accession>A0A813EI61</accession>
<dbReference type="CDD" id="cd09487">
    <property type="entry name" value="SAM_superfamily"/>
    <property type="match status" value="1"/>
</dbReference>
<evidence type="ECO:0008006" key="7">
    <source>
        <dbReference type="Google" id="ProtNLM"/>
    </source>
</evidence>
<evidence type="ECO:0000259" key="3">
    <source>
        <dbReference type="PROSITE" id="PS50800"/>
    </source>
</evidence>
<dbReference type="Pfam" id="PF00536">
    <property type="entry name" value="SAM_1"/>
    <property type="match status" value="1"/>
</dbReference>
<dbReference type="InterPro" id="IPR050158">
    <property type="entry name" value="Ubiquitin_ubiquitin-like"/>
</dbReference>
<keyword evidence="6" id="KW-1185">Reference proteome</keyword>
<dbReference type="InterPro" id="IPR003034">
    <property type="entry name" value="SAP_dom"/>
</dbReference>
<dbReference type="SUPFAM" id="SSF54236">
    <property type="entry name" value="Ubiquitin-like"/>
    <property type="match status" value="1"/>
</dbReference>
<feature type="domain" description="Ubiquitin-like" evidence="2">
    <location>
        <begin position="151"/>
        <end position="226"/>
    </location>
</feature>
<gene>
    <name evidence="4" type="ORF">PGLA1383_LOCUS18350</name>
    <name evidence="5" type="ORF">PGLA2088_LOCUS9472</name>
</gene>
<feature type="domain" description="SAP" evidence="3">
    <location>
        <begin position="10"/>
        <end position="44"/>
    </location>
</feature>
<proteinExistence type="predicted"/>
<comment type="caution">
    <text evidence="4">The sequence shown here is derived from an EMBL/GenBank/DDBJ whole genome shotgun (WGS) entry which is preliminary data.</text>
</comment>
<protein>
    <recommendedName>
        <fullName evidence="7">Ubiquitin-like domain-containing protein</fullName>
    </recommendedName>
</protein>
<organism evidence="4 6">
    <name type="scientific">Polarella glacialis</name>
    <name type="common">Dinoflagellate</name>
    <dbReference type="NCBI Taxonomy" id="89957"/>
    <lineage>
        <taxon>Eukaryota</taxon>
        <taxon>Sar</taxon>
        <taxon>Alveolata</taxon>
        <taxon>Dinophyceae</taxon>
        <taxon>Suessiales</taxon>
        <taxon>Suessiaceae</taxon>
        <taxon>Polarella</taxon>
    </lineage>
</organism>
<dbReference type="Gene3D" id="3.10.20.90">
    <property type="entry name" value="Phosphatidylinositol 3-kinase Catalytic Subunit, Chain A, domain 1"/>
    <property type="match status" value="1"/>
</dbReference>
<dbReference type="Proteomes" id="UP000626109">
    <property type="component" value="Unassembled WGS sequence"/>
</dbReference>
<dbReference type="Gene3D" id="1.10.150.50">
    <property type="entry name" value="Transcription Factor, Ets-1"/>
    <property type="match status" value="1"/>
</dbReference>
<dbReference type="InterPro" id="IPR019954">
    <property type="entry name" value="Ubiquitin_CS"/>
</dbReference>
<feature type="region of interest" description="Disordered" evidence="1">
    <location>
        <begin position="125"/>
        <end position="148"/>
    </location>
</feature>
<dbReference type="SMART" id="SM00454">
    <property type="entry name" value="SAM"/>
    <property type="match status" value="1"/>
</dbReference>
<evidence type="ECO:0000259" key="2">
    <source>
        <dbReference type="PROSITE" id="PS50053"/>
    </source>
</evidence>
<dbReference type="OrthoDB" id="428577at2759"/>
<dbReference type="PROSITE" id="PS00299">
    <property type="entry name" value="UBIQUITIN_1"/>
    <property type="match status" value="1"/>
</dbReference>
<evidence type="ECO:0000313" key="4">
    <source>
        <dbReference type="EMBL" id="CAE8600012.1"/>
    </source>
</evidence>
<dbReference type="Pfam" id="PF00240">
    <property type="entry name" value="ubiquitin"/>
    <property type="match status" value="1"/>
</dbReference>
<reference evidence="4" key="1">
    <citation type="submission" date="2021-02" db="EMBL/GenBank/DDBJ databases">
        <authorList>
            <person name="Dougan E. K."/>
            <person name="Rhodes N."/>
            <person name="Thang M."/>
            <person name="Chan C."/>
        </authorList>
    </citation>
    <scope>NUCLEOTIDE SEQUENCE</scope>
</reference>